<sequence>MKHCIKSLISSFYLFVLLCSFNPVSAATTNEIETVFNWAESSFPELFPNHQATQMIDPWAFRFYPSTGVYAGVKNNDVFVLGGPWGTESPTFVGTLPDVLAQIQGSGGNGTVPACRDTAGIPPDMVITQSGNVVNITTNGQCILIPDTGNTNFCEPPAPVEPTGISILSTFNITTFQTTGIIIDLPGIPNPFDSLAQNTSSCIINAPVDATNLVVNSDICFDMTNQLSTIPSGFGITINPPVTVSTVSSSTSQQVPDCFATDAGSIFDAFTGETWVNLNGNFVSSTGLGTSF</sequence>
<organism evidence="2 3">
    <name type="scientific">Nitrosomonas aestuarii</name>
    <dbReference type="NCBI Taxonomy" id="52441"/>
    <lineage>
        <taxon>Bacteria</taxon>
        <taxon>Pseudomonadati</taxon>
        <taxon>Pseudomonadota</taxon>
        <taxon>Betaproteobacteria</taxon>
        <taxon>Nitrosomonadales</taxon>
        <taxon>Nitrosomonadaceae</taxon>
        <taxon>Nitrosomonas</taxon>
    </lineage>
</organism>
<keyword evidence="3" id="KW-1185">Reference proteome</keyword>
<keyword evidence="1" id="KW-0732">Signal</keyword>
<gene>
    <name evidence="2" type="ORF">SAMN05216302_102541</name>
</gene>
<protein>
    <submittedName>
        <fullName evidence="2">Uncharacterized protein</fullName>
    </submittedName>
</protein>
<reference evidence="3" key="1">
    <citation type="submission" date="2016-10" db="EMBL/GenBank/DDBJ databases">
        <authorList>
            <person name="Varghese N."/>
            <person name="Submissions S."/>
        </authorList>
    </citation>
    <scope>NUCLEOTIDE SEQUENCE [LARGE SCALE GENOMIC DNA]</scope>
    <source>
        <strain evidence="3">Nm69</strain>
    </source>
</reference>
<dbReference type="EMBL" id="FOSP01000025">
    <property type="protein sequence ID" value="SFL00061.1"/>
    <property type="molecule type" value="Genomic_DNA"/>
</dbReference>
<dbReference type="Proteomes" id="UP000199533">
    <property type="component" value="Unassembled WGS sequence"/>
</dbReference>
<dbReference type="STRING" id="52441.SAMN05216302_102541"/>
<evidence type="ECO:0000313" key="2">
    <source>
        <dbReference type="EMBL" id="SFL00061.1"/>
    </source>
</evidence>
<name>A0A1I4E7A9_9PROT</name>
<dbReference type="RefSeq" id="WP_090701343.1">
    <property type="nucleotide sequence ID" value="NZ_FOSP01000025.1"/>
</dbReference>
<dbReference type="OrthoDB" id="8544055at2"/>
<evidence type="ECO:0000313" key="3">
    <source>
        <dbReference type="Proteomes" id="UP000199533"/>
    </source>
</evidence>
<feature type="signal peptide" evidence="1">
    <location>
        <begin position="1"/>
        <end position="26"/>
    </location>
</feature>
<accession>A0A1I4E7A9</accession>
<evidence type="ECO:0000256" key="1">
    <source>
        <dbReference type="SAM" id="SignalP"/>
    </source>
</evidence>
<feature type="chain" id="PRO_5011441739" evidence="1">
    <location>
        <begin position="27"/>
        <end position="292"/>
    </location>
</feature>
<dbReference type="AlphaFoldDB" id="A0A1I4E7A9"/>
<proteinExistence type="predicted"/>